<dbReference type="AlphaFoldDB" id="A0A9Q9DU70"/>
<sequence length="418" mass="47199">MNSIPRQKPTASGAKSGINGIIAACNKNDRFKLLEDDSVLPGNLNNPIHPIFTRLDCRGPMQQALRLASHFLAHDTLLSFFVPLLYGREVTGVIDGTFKTYLSNPLNGTSTEKHQAYLSGYAAASHCAQFRHDFIFATTIVHEIVHAVGVVRRGNLDEPFVRADCPESEWGYSWENFMFGCIINLQDKPGLGTHLLVRRAWADADLVDEAGGKEYSDVPMSYIAQWFRNETWDIVCEQGPTAIAPPVAHFKIQSSKKFEAWVVQSDQLQMKKDLKLLYARWKEEAKELERTSSSLIPLKRRGRAKIIWKPVTTKQLQKNNDLWYHTGFLFDRLQSHCGLPGSQSVGEDDIHGSIVDALPRGIHIQRAAWPLLIYIVRMMLTCYATARAEGTEATMLTEDVVSWETEIWTICRPGNIRE</sequence>
<keyword evidence="2" id="KW-1185">Reference proteome</keyword>
<name>A0A9Q9DU70_CURCL</name>
<dbReference type="EMBL" id="CP089279">
    <property type="protein sequence ID" value="USP80648.1"/>
    <property type="molecule type" value="Genomic_DNA"/>
</dbReference>
<proteinExistence type="predicted"/>
<reference evidence="1" key="1">
    <citation type="submission" date="2021-12" db="EMBL/GenBank/DDBJ databases">
        <title>Curvularia clavata genome.</title>
        <authorList>
            <person name="Cao Y."/>
        </authorList>
    </citation>
    <scope>NUCLEOTIDE SEQUENCE</scope>
    <source>
        <strain evidence="1">Yc1106</strain>
    </source>
</reference>
<evidence type="ECO:0000313" key="2">
    <source>
        <dbReference type="Proteomes" id="UP001056012"/>
    </source>
</evidence>
<accession>A0A9Q9DU70</accession>
<dbReference type="VEuPathDB" id="FungiDB:yc1106_07922"/>
<dbReference type="OrthoDB" id="10254945at2759"/>
<gene>
    <name evidence="1" type="ORF">yc1106_07922</name>
</gene>
<evidence type="ECO:0000313" key="1">
    <source>
        <dbReference type="EMBL" id="USP80648.1"/>
    </source>
</evidence>
<protein>
    <submittedName>
        <fullName evidence="1">Uncharacterized protein</fullName>
    </submittedName>
</protein>
<dbReference type="Proteomes" id="UP001056012">
    <property type="component" value="Chromosome 6"/>
</dbReference>
<organism evidence="1 2">
    <name type="scientific">Curvularia clavata</name>
    <dbReference type="NCBI Taxonomy" id="95742"/>
    <lineage>
        <taxon>Eukaryota</taxon>
        <taxon>Fungi</taxon>
        <taxon>Dikarya</taxon>
        <taxon>Ascomycota</taxon>
        <taxon>Pezizomycotina</taxon>
        <taxon>Dothideomycetes</taxon>
        <taxon>Pleosporomycetidae</taxon>
        <taxon>Pleosporales</taxon>
        <taxon>Pleosporineae</taxon>
        <taxon>Pleosporaceae</taxon>
        <taxon>Curvularia</taxon>
    </lineage>
</organism>